<dbReference type="GO" id="GO:0009066">
    <property type="term" value="P:aspartate family amino acid metabolic process"/>
    <property type="evidence" value="ECO:0007669"/>
    <property type="project" value="UniProtKB-ARBA"/>
</dbReference>
<dbReference type="InterPro" id="IPR002110">
    <property type="entry name" value="Ankyrin_rpt"/>
</dbReference>
<dbReference type="PANTHER" id="PTHR11707">
    <property type="entry name" value="L-ASPARAGINASE"/>
    <property type="match status" value="1"/>
</dbReference>
<dbReference type="Gene3D" id="3.40.50.1170">
    <property type="entry name" value="L-asparaginase, N-terminal domain"/>
    <property type="match status" value="1"/>
</dbReference>
<dbReference type="SMART" id="SM00870">
    <property type="entry name" value="Asparaginase"/>
    <property type="match status" value="1"/>
</dbReference>
<feature type="active site" description="O-isoaspartyl threonine intermediate" evidence="6">
    <location>
        <position position="52"/>
    </location>
</feature>
<evidence type="ECO:0000256" key="8">
    <source>
        <dbReference type="PROSITE-ProRule" id="PRU00023"/>
    </source>
</evidence>
<dbReference type="PROSITE" id="PS50088">
    <property type="entry name" value="ANK_REPEAT"/>
    <property type="match status" value="1"/>
</dbReference>
<dbReference type="InterPro" id="IPR006034">
    <property type="entry name" value="Asparaginase/glutaminase-like"/>
</dbReference>
<dbReference type="InterPro" id="IPR027473">
    <property type="entry name" value="L-asparaginase_C"/>
</dbReference>
<dbReference type="OrthoDB" id="542841at2759"/>
<accession>A0A9R1T9N6</accession>
<evidence type="ECO:0000259" key="11">
    <source>
        <dbReference type="Pfam" id="PF17763"/>
    </source>
</evidence>
<evidence type="ECO:0000259" key="10">
    <source>
        <dbReference type="Pfam" id="PF00710"/>
    </source>
</evidence>
<dbReference type="PROSITE" id="PS00917">
    <property type="entry name" value="ASN_GLN_ASE_2"/>
    <property type="match status" value="1"/>
</dbReference>
<accession>A0A0C9QK12</accession>
<feature type="repeat" description="ANK" evidence="8">
    <location>
        <begin position="463"/>
        <end position="495"/>
    </location>
</feature>
<dbReference type="EMBL" id="GBYB01003879">
    <property type="protein sequence ID" value="JAG73646.1"/>
    <property type="molecule type" value="Transcribed_RNA"/>
</dbReference>
<reference evidence="14 15" key="2">
    <citation type="submission" date="2025-04" db="UniProtKB">
        <authorList>
            <consortium name="RefSeq"/>
        </authorList>
    </citation>
    <scope>IDENTIFICATION</scope>
    <source>
        <strain evidence="14 15">USDA-PBARC FA_bdor</strain>
        <tissue evidence="14 15">Whole organism</tissue>
    </source>
</reference>
<evidence type="ECO:0000256" key="7">
    <source>
        <dbReference type="PIRSR" id="PIRSR001220-2"/>
    </source>
</evidence>
<dbReference type="PRINTS" id="PR00139">
    <property type="entry name" value="ASNGLNASE"/>
</dbReference>
<dbReference type="Pfam" id="PF12796">
    <property type="entry name" value="Ank_2"/>
    <property type="match status" value="1"/>
</dbReference>
<keyword evidence="3" id="KW-0378">Hydrolase</keyword>
<dbReference type="InterPro" id="IPR006033">
    <property type="entry name" value="AsnA_fam"/>
</dbReference>
<dbReference type="InterPro" id="IPR040919">
    <property type="entry name" value="Asparaginase_C"/>
</dbReference>
<dbReference type="RefSeq" id="XP_011305394.1">
    <property type="nucleotide sequence ID" value="XM_011307092.1"/>
</dbReference>
<evidence type="ECO:0000256" key="4">
    <source>
        <dbReference type="ARBA" id="ARBA00023043"/>
    </source>
</evidence>
<evidence type="ECO:0000256" key="3">
    <source>
        <dbReference type="ARBA" id="ARBA00022801"/>
    </source>
</evidence>
<dbReference type="EC" id="3.5.1.1" evidence="1"/>
<proteinExistence type="inferred from homology"/>
<dbReference type="FunFam" id="3.40.50.40:FF:000001">
    <property type="entry name" value="L-asparaginase 1"/>
    <property type="match status" value="1"/>
</dbReference>
<keyword evidence="13" id="KW-1185">Reference proteome</keyword>
<sequence length="625" mass="68992">MAANNIEGCVPTFGEKINSLNVINSRPKSPDVELSYMGKPEGRVLVLYTGGTIGMMRNAKDVLAPVPNKFVTTVKQYPHMYDRAFATERFGSSGLLALPMTVTESRRVIYDIREYSPLLDSSNMTMNDWIKIAKDIKDSYEFFDGFVILHGTDTLSYTASALSFMLEALGKPVILTGSQLPIFEARSDGLQNFLASLIIAGNYSIPEVCVFFGSTLMRGNRTSKVSAASFEAFDSPNFGPLAMAGIKIQVNYQSIFRPCGIEKFHVHTTLNRNVGLLRIFPSITVELVRAFLQPPTEGVVLQTFGAGNVPINRDDIVQELRNASRRGVIIINITQCLKDGVTSAYESGKLLVDSGVTVGYDMTPEAALTKLSYVLSKTNWDIQEKRKMMETNLRGELTTCERVNFQDRQLFLNWLGLSTETELNKLAPIIFPAMLIEAVIAKDVEKLELLRLNCADISQPTSDGRTALHVACSLGDLDIVRKLLEMGANVHIKDLLNRTPLTEAIEHYYYEVIELLIQCGAHLHEDAVQLGEKLCSAGANGNIKRLRALKCAGADLNQPNASGITVLEQAVIYDKPKVLQFLLDHHVNADIKNKRGLSPREIAQLLNCEEVLKLLPPSAANGTET</sequence>
<feature type="binding site" evidence="7">
    <location>
        <begin position="152"/>
        <end position="153"/>
    </location>
    <ligand>
        <name>substrate</name>
    </ligand>
</feature>
<dbReference type="Pfam" id="PF00710">
    <property type="entry name" value="Asparaginase"/>
    <property type="match status" value="1"/>
</dbReference>
<comment type="similarity">
    <text evidence="5">In the N-terminal section; belongs to the asparaginase 1 family.</text>
</comment>
<evidence type="ECO:0000256" key="2">
    <source>
        <dbReference type="ARBA" id="ARBA00022737"/>
    </source>
</evidence>
<dbReference type="KEGG" id="fas:105267918"/>
<evidence type="ECO:0000313" key="12">
    <source>
        <dbReference type="EMBL" id="JAG73646.1"/>
    </source>
</evidence>
<gene>
    <name evidence="12" type="primary">ASPG_0</name>
    <name evidence="14 15" type="synonym">LOC105267918</name>
    <name evidence="12" type="ORF">g.35882</name>
</gene>
<dbReference type="GO" id="GO:0004067">
    <property type="term" value="F:asparaginase activity"/>
    <property type="evidence" value="ECO:0007669"/>
    <property type="project" value="UniProtKB-UniRule"/>
</dbReference>
<name>A0A0C9QK12_9HYME</name>
<evidence type="ECO:0000256" key="5">
    <source>
        <dbReference type="ARBA" id="ARBA00061199"/>
    </source>
</evidence>
<dbReference type="Gene3D" id="1.25.40.20">
    <property type="entry name" value="Ankyrin repeat-containing domain"/>
    <property type="match status" value="1"/>
</dbReference>
<dbReference type="InterPro" id="IPR027474">
    <property type="entry name" value="L-asparaginase_N"/>
</dbReference>
<evidence type="ECO:0000313" key="13">
    <source>
        <dbReference type="Proteomes" id="UP000694866"/>
    </source>
</evidence>
<dbReference type="Gene3D" id="3.40.50.40">
    <property type="match status" value="1"/>
</dbReference>
<evidence type="ECO:0000313" key="14">
    <source>
        <dbReference type="RefSeq" id="XP_011305394.1"/>
    </source>
</evidence>
<dbReference type="Pfam" id="PF17763">
    <property type="entry name" value="Asparaginase_C"/>
    <property type="match status" value="1"/>
</dbReference>
<keyword evidence="2" id="KW-0677">Repeat</keyword>
<evidence type="ECO:0000256" key="1">
    <source>
        <dbReference type="ARBA" id="ARBA00012920"/>
    </source>
</evidence>
<evidence type="ECO:0000313" key="15">
    <source>
        <dbReference type="RefSeq" id="XP_011305395.1"/>
    </source>
</evidence>
<feature type="binding site" evidence="7">
    <location>
        <position position="121"/>
    </location>
    <ligand>
        <name>substrate</name>
    </ligand>
</feature>
<dbReference type="PANTHER" id="PTHR11707:SF28">
    <property type="entry name" value="60 KDA LYSOPHOSPHOLIPASE"/>
    <property type="match status" value="1"/>
</dbReference>
<dbReference type="Proteomes" id="UP000694866">
    <property type="component" value="Unplaced"/>
</dbReference>
<organism evidence="12">
    <name type="scientific">Fopius arisanus</name>
    <dbReference type="NCBI Taxonomy" id="64838"/>
    <lineage>
        <taxon>Eukaryota</taxon>
        <taxon>Metazoa</taxon>
        <taxon>Ecdysozoa</taxon>
        <taxon>Arthropoda</taxon>
        <taxon>Hexapoda</taxon>
        <taxon>Insecta</taxon>
        <taxon>Pterygota</taxon>
        <taxon>Neoptera</taxon>
        <taxon>Endopterygota</taxon>
        <taxon>Hymenoptera</taxon>
        <taxon>Apocrita</taxon>
        <taxon>Ichneumonoidea</taxon>
        <taxon>Braconidae</taxon>
        <taxon>Opiinae</taxon>
        <taxon>Fopius</taxon>
    </lineage>
</organism>
<dbReference type="PROSITE" id="PS50297">
    <property type="entry name" value="ANK_REP_REGION"/>
    <property type="match status" value="1"/>
</dbReference>
<dbReference type="PROSITE" id="PS51732">
    <property type="entry name" value="ASN_GLN_ASE_3"/>
    <property type="match status" value="1"/>
</dbReference>
<dbReference type="SUPFAM" id="SSF53774">
    <property type="entry name" value="Glutaminase/Asparaginase"/>
    <property type="match status" value="1"/>
</dbReference>
<dbReference type="RefSeq" id="XP_011305395.1">
    <property type="nucleotide sequence ID" value="XM_011307093.1"/>
</dbReference>
<dbReference type="InterPro" id="IPR041725">
    <property type="entry name" value="L-asparaginase_I"/>
</dbReference>
<dbReference type="GeneID" id="105267918"/>
<dbReference type="FunFam" id="3.40.50.1170:FF:000003">
    <property type="entry name" value="60 kDa lysophospholipase"/>
    <property type="match status" value="1"/>
</dbReference>
<protein>
    <recommendedName>
        <fullName evidence="1">asparaginase</fullName>
        <ecNumber evidence="1">3.5.1.1</ecNumber>
    </recommendedName>
</protein>
<dbReference type="SMART" id="SM00248">
    <property type="entry name" value="ANK"/>
    <property type="match status" value="3"/>
</dbReference>
<dbReference type="CDD" id="cd08963">
    <property type="entry name" value="L-asparaginase_I"/>
    <property type="match status" value="1"/>
</dbReference>
<dbReference type="AlphaFoldDB" id="A0A0C9QK12"/>
<dbReference type="SUPFAM" id="SSF48403">
    <property type="entry name" value="Ankyrin repeat"/>
    <property type="match status" value="1"/>
</dbReference>
<evidence type="ECO:0000256" key="6">
    <source>
        <dbReference type="PIRSR" id="PIRSR001220-1"/>
    </source>
</evidence>
<dbReference type="InterPro" id="IPR037152">
    <property type="entry name" value="L-asparaginase_N_sf"/>
</dbReference>
<dbReference type="SFLD" id="SFLDS00057">
    <property type="entry name" value="Glutaminase/Asparaginase"/>
    <property type="match status" value="1"/>
</dbReference>
<evidence type="ECO:0000256" key="9">
    <source>
        <dbReference type="PROSITE-ProRule" id="PRU10100"/>
    </source>
</evidence>
<dbReference type="InterPro" id="IPR027475">
    <property type="entry name" value="Asparaginase/glutaminase_AS2"/>
</dbReference>
<feature type="active site" evidence="9">
    <location>
        <position position="152"/>
    </location>
</feature>
<dbReference type="NCBIfam" id="TIGR00519">
    <property type="entry name" value="asnASE_I"/>
    <property type="match status" value="1"/>
</dbReference>
<reference evidence="12" key="1">
    <citation type="submission" date="2015-01" db="EMBL/GenBank/DDBJ databases">
        <title>Transcriptome Assembly of Fopius arisanus.</title>
        <authorList>
            <person name="Geib S."/>
        </authorList>
    </citation>
    <scope>NUCLEOTIDE SEQUENCE</scope>
</reference>
<dbReference type="PIRSF" id="PIRSF001220">
    <property type="entry name" value="L-ASNase_gatD"/>
    <property type="match status" value="1"/>
</dbReference>
<dbReference type="InterPro" id="IPR036152">
    <property type="entry name" value="Asp/glu_Ase-like_sf"/>
</dbReference>
<accession>A0A9R1T9Y1</accession>
<dbReference type="PIRSF" id="PIRSF500176">
    <property type="entry name" value="L_ASNase"/>
    <property type="match status" value="1"/>
</dbReference>
<feature type="domain" description="Asparaginase/glutaminase C-terminal" evidence="11">
    <location>
        <begin position="273"/>
        <end position="389"/>
    </location>
</feature>
<keyword evidence="4 8" id="KW-0040">ANK repeat</keyword>
<feature type="domain" description="L-asparaginase N-terminal" evidence="10">
    <location>
        <begin position="43"/>
        <end position="254"/>
    </location>
</feature>
<dbReference type="InterPro" id="IPR036770">
    <property type="entry name" value="Ankyrin_rpt-contain_sf"/>
</dbReference>